<keyword evidence="2" id="KW-0479">Metal-binding</keyword>
<dbReference type="GO" id="GO:0003824">
    <property type="term" value="F:catalytic activity"/>
    <property type="evidence" value="ECO:0007669"/>
    <property type="project" value="InterPro"/>
</dbReference>
<dbReference type="InterPro" id="IPR013785">
    <property type="entry name" value="Aldolase_TIM"/>
</dbReference>
<dbReference type="SUPFAM" id="SSF102114">
    <property type="entry name" value="Radical SAM enzymes"/>
    <property type="match status" value="1"/>
</dbReference>
<comment type="caution">
    <text evidence="6">The sequence shown here is derived from an EMBL/GenBank/DDBJ whole genome shotgun (WGS) entry which is preliminary data.</text>
</comment>
<dbReference type="SMART" id="SM00729">
    <property type="entry name" value="Elp3"/>
    <property type="match status" value="1"/>
</dbReference>
<dbReference type="PANTHER" id="PTHR11228:SF7">
    <property type="entry name" value="PQQA PEPTIDE CYCLASE"/>
    <property type="match status" value="1"/>
</dbReference>
<gene>
    <name evidence="6" type="ORF">LCGC14_0931490</name>
</gene>
<evidence type="ECO:0000256" key="1">
    <source>
        <dbReference type="ARBA" id="ARBA00022691"/>
    </source>
</evidence>
<dbReference type="Pfam" id="PF04055">
    <property type="entry name" value="Radical_SAM"/>
    <property type="match status" value="1"/>
</dbReference>
<proteinExistence type="predicted"/>
<feature type="domain" description="Radical SAM core" evidence="5">
    <location>
        <begin position="36"/>
        <end position="244"/>
    </location>
</feature>
<evidence type="ECO:0000313" key="6">
    <source>
        <dbReference type="EMBL" id="KKN20845.1"/>
    </source>
</evidence>
<dbReference type="InterPro" id="IPR050377">
    <property type="entry name" value="Radical_SAM_PqqE_MftC-like"/>
</dbReference>
<dbReference type="SFLD" id="SFLDG01067">
    <property type="entry name" value="SPASM/twitch_domain_containing"/>
    <property type="match status" value="1"/>
</dbReference>
<dbReference type="AlphaFoldDB" id="A0A0F9NMZ2"/>
<organism evidence="6">
    <name type="scientific">marine sediment metagenome</name>
    <dbReference type="NCBI Taxonomy" id="412755"/>
    <lineage>
        <taxon>unclassified sequences</taxon>
        <taxon>metagenomes</taxon>
        <taxon>ecological metagenomes</taxon>
    </lineage>
</organism>
<dbReference type="InterPro" id="IPR007197">
    <property type="entry name" value="rSAM"/>
</dbReference>
<dbReference type="InterPro" id="IPR006638">
    <property type="entry name" value="Elp3/MiaA/NifB-like_rSAM"/>
</dbReference>
<keyword evidence="1" id="KW-0949">S-adenosyl-L-methionine</keyword>
<dbReference type="GO" id="GO:0046872">
    <property type="term" value="F:metal ion binding"/>
    <property type="evidence" value="ECO:0007669"/>
    <property type="project" value="UniProtKB-KW"/>
</dbReference>
<evidence type="ECO:0000259" key="5">
    <source>
        <dbReference type="PROSITE" id="PS51918"/>
    </source>
</evidence>
<keyword evidence="4" id="KW-0411">Iron-sulfur</keyword>
<dbReference type="SFLD" id="SFLDS00029">
    <property type="entry name" value="Radical_SAM"/>
    <property type="match status" value="1"/>
</dbReference>
<keyword evidence="3" id="KW-0408">Iron</keyword>
<evidence type="ECO:0000256" key="2">
    <source>
        <dbReference type="ARBA" id="ARBA00022723"/>
    </source>
</evidence>
<sequence length="349" mass="40205">MEKIKEWSDANKYSSFNSYKGLTYYEHYKKIVAWLDGGELPAPIEASLDPISACNQNCYYCNSQRYLPAKFKWDGEYIKDTLNYLSEWGVKAFCWGGGGEALLNENIKGMTAYGVNLGMECSIITNGVLMDSDVRNELQLCRWVGISLDSADPEVYRKVRGSDDCLKVLDNIKWLALHRQRTDICIKALVLPETIDTLLYTGKVAKELGVQDFHVRPVDLERKDFTGERAELDMEKVHYVFSQLHELEGEDFHVHTVTHKYDNEFHVKHDFNKCLASPLVVQICSDKKMYVCVDHRMEERFEIKEWGSNEHRALLKDIDPAVECARCTWSEYNKQVTAIESDSMCVSFP</sequence>
<name>A0A0F9NMZ2_9ZZZZ</name>
<protein>
    <recommendedName>
        <fullName evidence="5">Radical SAM core domain-containing protein</fullName>
    </recommendedName>
</protein>
<dbReference type="CDD" id="cd01335">
    <property type="entry name" value="Radical_SAM"/>
    <property type="match status" value="1"/>
</dbReference>
<dbReference type="EMBL" id="LAZR01003203">
    <property type="protein sequence ID" value="KKN20845.1"/>
    <property type="molecule type" value="Genomic_DNA"/>
</dbReference>
<dbReference type="InterPro" id="IPR058240">
    <property type="entry name" value="rSAM_sf"/>
</dbReference>
<evidence type="ECO:0000256" key="3">
    <source>
        <dbReference type="ARBA" id="ARBA00023004"/>
    </source>
</evidence>
<accession>A0A0F9NMZ2</accession>
<dbReference type="GO" id="GO:0051536">
    <property type="term" value="F:iron-sulfur cluster binding"/>
    <property type="evidence" value="ECO:0007669"/>
    <property type="project" value="UniProtKB-KW"/>
</dbReference>
<dbReference type="PANTHER" id="PTHR11228">
    <property type="entry name" value="RADICAL SAM DOMAIN PROTEIN"/>
    <property type="match status" value="1"/>
</dbReference>
<dbReference type="PROSITE" id="PS51918">
    <property type="entry name" value="RADICAL_SAM"/>
    <property type="match status" value="1"/>
</dbReference>
<dbReference type="Gene3D" id="3.20.20.70">
    <property type="entry name" value="Aldolase class I"/>
    <property type="match status" value="1"/>
</dbReference>
<reference evidence="6" key="1">
    <citation type="journal article" date="2015" name="Nature">
        <title>Complex archaea that bridge the gap between prokaryotes and eukaryotes.</title>
        <authorList>
            <person name="Spang A."/>
            <person name="Saw J.H."/>
            <person name="Jorgensen S.L."/>
            <person name="Zaremba-Niedzwiedzka K."/>
            <person name="Martijn J."/>
            <person name="Lind A.E."/>
            <person name="van Eijk R."/>
            <person name="Schleper C."/>
            <person name="Guy L."/>
            <person name="Ettema T.J."/>
        </authorList>
    </citation>
    <scope>NUCLEOTIDE SEQUENCE</scope>
</reference>
<evidence type="ECO:0000256" key="4">
    <source>
        <dbReference type="ARBA" id="ARBA00023014"/>
    </source>
</evidence>